<accession>A0A9W9F0K7</accession>
<dbReference type="OrthoDB" id="4457531at2759"/>
<gene>
    <name evidence="1" type="ORF">NUU61_006140</name>
</gene>
<dbReference type="AlphaFoldDB" id="A0A9W9F0K7"/>
<dbReference type="EMBL" id="JAPMSZ010000009">
    <property type="protein sequence ID" value="KAJ5091270.1"/>
    <property type="molecule type" value="Genomic_DNA"/>
</dbReference>
<name>A0A9W9F0K7_9EURO</name>
<organism evidence="1 2">
    <name type="scientific">Penicillium alfredii</name>
    <dbReference type="NCBI Taxonomy" id="1506179"/>
    <lineage>
        <taxon>Eukaryota</taxon>
        <taxon>Fungi</taxon>
        <taxon>Dikarya</taxon>
        <taxon>Ascomycota</taxon>
        <taxon>Pezizomycotina</taxon>
        <taxon>Eurotiomycetes</taxon>
        <taxon>Eurotiomycetidae</taxon>
        <taxon>Eurotiales</taxon>
        <taxon>Aspergillaceae</taxon>
        <taxon>Penicillium</taxon>
    </lineage>
</organism>
<keyword evidence="2" id="KW-1185">Reference proteome</keyword>
<evidence type="ECO:0000313" key="2">
    <source>
        <dbReference type="Proteomes" id="UP001141434"/>
    </source>
</evidence>
<reference evidence="1" key="1">
    <citation type="submission" date="2022-11" db="EMBL/GenBank/DDBJ databases">
        <authorList>
            <person name="Petersen C."/>
        </authorList>
    </citation>
    <scope>NUCLEOTIDE SEQUENCE</scope>
    <source>
        <strain evidence="1">IBT 34128</strain>
    </source>
</reference>
<dbReference type="Proteomes" id="UP001141434">
    <property type="component" value="Unassembled WGS sequence"/>
</dbReference>
<reference evidence="1" key="2">
    <citation type="journal article" date="2023" name="IMA Fungus">
        <title>Comparative genomic study of the Penicillium genus elucidates a diverse pangenome and 15 lateral gene transfer events.</title>
        <authorList>
            <person name="Petersen C."/>
            <person name="Sorensen T."/>
            <person name="Nielsen M.R."/>
            <person name="Sondergaard T.E."/>
            <person name="Sorensen J.L."/>
            <person name="Fitzpatrick D.A."/>
            <person name="Frisvad J.C."/>
            <person name="Nielsen K.L."/>
        </authorList>
    </citation>
    <scope>NUCLEOTIDE SEQUENCE</scope>
    <source>
        <strain evidence="1">IBT 34128</strain>
    </source>
</reference>
<comment type="caution">
    <text evidence="1">The sequence shown here is derived from an EMBL/GenBank/DDBJ whole genome shotgun (WGS) entry which is preliminary data.</text>
</comment>
<sequence>MAIISNLPLNPIQISLENLASTGTHVFIPWSNYLIQLDAGFTSRKSQDGNPFEVPCAFANWARDSIPICYINDNGLRGSELSTVSSSHIVSSEHLSVSLGASVGWRFAGASAVGSYDKAVSDNTDVRESLELLSFRDPISKRLALHRFHETYGDYYVAGLRLGGDSCVFASINQKNRRDSEKYNVKAEARLLVLSAATTWNKDIVKEHFKVSVQFAGYDNLFNKSEVIGPGGSCLEVNQLALKYRNAGQQMTHRAVYVASEFGFRPDMSGMSVISMRPSRSASVSRGWSLR</sequence>
<dbReference type="GeneID" id="81395837"/>
<evidence type="ECO:0000313" key="1">
    <source>
        <dbReference type="EMBL" id="KAJ5091270.1"/>
    </source>
</evidence>
<protein>
    <submittedName>
        <fullName evidence="1">Uncharacterized protein</fullName>
    </submittedName>
</protein>
<proteinExistence type="predicted"/>
<dbReference type="RefSeq" id="XP_056509468.1">
    <property type="nucleotide sequence ID" value="XM_056656668.1"/>
</dbReference>